<name>A0A385C8R0_9GAMM</name>
<dbReference type="EMBL" id="CP033133">
    <property type="protein sequence ID" value="AYO56260.1"/>
    <property type="molecule type" value="Genomic_DNA"/>
</dbReference>
<evidence type="ECO:0000313" key="4">
    <source>
        <dbReference type="Proteomes" id="UP000279962"/>
    </source>
</evidence>
<feature type="transmembrane region" description="Helical" evidence="1">
    <location>
        <begin position="20"/>
        <end position="49"/>
    </location>
</feature>
<keyword evidence="1" id="KW-0812">Transmembrane</keyword>
<proteinExistence type="predicted"/>
<keyword evidence="1" id="KW-1133">Transmembrane helix</keyword>
<dbReference type="Proteomes" id="UP000279962">
    <property type="component" value="Chromosome"/>
</dbReference>
<keyword evidence="1" id="KW-0472">Membrane</keyword>
<organism evidence="3 5">
    <name type="scientific">Acinetobacter wuhouensis</name>
    <dbReference type="NCBI Taxonomy" id="1879050"/>
    <lineage>
        <taxon>Bacteria</taxon>
        <taxon>Pseudomonadati</taxon>
        <taxon>Pseudomonadota</taxon>
        <taxon>Gammaproteobacteria</taxon>
        <taxon>Moraxellales</taxon>
        <taxon>Moraxellaceae</taxon>
        <taxon>Acinetobacter</taxon>
    </lineage>
</organism>
<feature type="transmembrane region" description="Helical" evidence="1">
    <location>
        <begin position="69"/>
        <end position="88"/>
    </location>
</feature>
<reference evidence="3 5" key="2">
    <citation type="submission" date="2019-02" db="EMBL/GenBank/DDBJ databases">
        <title>The Batch Genome Submission of Acinetobacter spp. strains.</title>
        <authorList>
            <person name="Qin J."/>
            <person name="Hu Y."/>
            <person name="Ye H."/>
            <person name="Wei L."/>
            <person name="Feng Y."/>
            <person name="Zong Z."/>
        </authorList>
    </citation>
    <scope>NUCLEOTIDE SEQUENCE [LARGE SCALE GENOMIC DNA]</scope>
    <source>
        <strain evidence="3 5">WCHAW060049</strain>
    </source>
</reference>
<dbReference type="NCBIfam" id="TIGR03940">
    <property type="entry name" value="PGA_PgaD"/>
    <property type="match status" value="1"/>
</dbReference>
<accession>A0A385C8R0</accession>
<dbReference type="GO" id="GO:0043709">
    <property type="term" value="P:cell adhesion involved in single-species biofilm formation"/>
    <property type="evidence" value="ECO:0007669"/>
    <property type="project" value="InterPro"/>
</dbReference>
<dbReference type="KEGG" id="awu:BEN71_14325"/>
<protein>
    <submittedName>
        <fullName evidence="3">Poly-beta-1,6-N-acetyl-D-glucosamine biosynthesis protein PgaD</fullName>
    </submittedName>
</protein>
<sequence>MKAESLIIDLRKQLPWHRRYFSTTMTAMLWAFWLLLWRPIVILVGYLSLEKPQLIHYFFEAFAKALENGLIALIACAVSLWLWSNFVPAKTKKEMEPKSTQDYADHFNLNVEALVHSRQQKISTVHHDADGRITYID</sequence>
<gene>
    <name evidence="3" type="primary">pgaD</name>
    <name evidence="2" type="ORF">CDG68_07345</name>
    <name evidence="3" type="ORF">EXU28_05280</name>
</gene>
<dbReference type="EMBL" id="SGSQ01000006">
    <property type="protein sequence ID" value="RZG47827.1"/>
    <property type="molecule type" value="Genomic_DNA"/>
</dbReference>
<dbReference type="AlphaFoldDB" id="A0A385C8R0"/>
<evidence type="ECO:0000313" key="2">
    <source>
        <dbReference type="EMBL" id="AYO56260.1"/>
    </source>
</evidence>
<reference evidence="2 4" key="1">
    <citation type="submission" date="2018-10" db="EMBL/GenBank/DDBJ databases">
        <title>The complete genome of Acinetobacter wuhouensis strain WCHAW010062.</title>
        <authorList>
            <person name="Hu Y."/>
            <person name="Long H."/>
            <person name="Feng Y."/>
            <person name="Zong Z."/>
        </authorList>
    </citation>
    <scope>NUCLEOTIDE SEQUENCE [LARGE SCALE GENOMIC DNA]</scope>
    <source>
        <strain evidence="2 4">WCHAW010062</strain>
    </source>
</reference>
<dbReference type="OrthoDB" id="6691414at2"/>
<evidence type="ECO:0000256" key="1">
    <source>
        <dbReference type="SAM" id="Phobius"/>
    </source>
</evidence>
<dbReference type="Proteomes" id="UP000293863">
    <property type="component" value="Unassembled WGS sequence"/>
</dbReference>
<keyword evidence="5" id="KW-1185">Reference proteome</keyword>
<evidence type="ECO:0000313" key="3">
    <source>
        <dbReference type="EMBL" id="RZG47827.1"/>
    </source>
</evidence>
<dbReference type="Pfam" id="PF13994">
    <property type="entry name" value="PgaD"/>
    <property type="match status" value="1"/>
</dbReference>
<evidence type="ECO:0000313" key="5">
    <source>
        <dbReference type="Proteomes" id="UP000293863"/>
    </source>
</evidence>
<dbReference type="InterPro" id="IPR023829">
    <property type="entry name" value="PGA_PgaD"/>
</dbReference>
<dbReference type="RefSeq" id="WP_068975855.1">
    <property type="nucleotide sequence ID" value="NZ_CP031716.1"/>
</dbReference>
<dbReference type="STRING" id="1879050.GCA_001696605_02997"/>